<dbReference type="Gene3D" id="2.40.110.10">
    <property type="entry name" value="Butyryl-CoA Dehydrogenase, subunit A, domain 2"/>
    <property type="match status" value="1"/>
</dbReference>
<dbReference type="PANTHER" id="PTHR10909">
    <property type="entry name" value="ELECTRON TRANSPORT OXIDOREDUCTASE"/>
    <property type="match status" value="1"/>
</dbReference>
<comment type="catalytic activity">
    <reaction evidence="1">
        <text>a 2,3-saturated acyl-CoA + O2 = a (2E)-enoyl-CoA + H2O2</text>
        <dbReference type="Rhea" id="RHEA:38959"/>
        <dbReference type="ChEBI" id="CHEBI:15379"/>
        <dbReference type="ChEBI" id="CHEBI:16240"/>
        <dbReference type="ChEBI" id="CHEBI:58856"/>
        <dbReference type="ChEBI" id="CHEBI:65111"/>
        <dbReference type="EC" id="1.3.3.6"/>
    </reaction>
</comment>
<dbReference type="SUPFAM" id="SSF47203">
    <property type="entry name" value="Acyl-CoA dehydrogenase C-terminal domain-like"/>
    <property type="match status" value="2"/>
</dbReference>
<feature type="active site" description="Proton acceptor" evidence="13">
    <location>
        <position position="433"/>
    </location>
</feature>
<comment type="cofactor">
    <cofactor evidence="2">
        <name>FAD</name>
        <dbReference type="ChEBI" id="CHEBI:57692"/>
    </cofactor>
</comment>
<dbReference type="InterPro" id="IPR009100">
    <property type="entry name" value="AcylCoA_DH/oxidase_NM_dom_sf"/>
</dbReference>
<keyword evidence="11" id="KW-0576">Peroxisome</keyword>
<dbReference type="FunFam" id="1.10.540.10:FF:000006">
    <property type="entry name" value="Acyl-coenzyme A oxidase"/>
    <property type="match status" value="1"/>
</dbReference>
<dbReference type="InterPro" id="IPR012258">
    <property type="entry name" value="Acyl-CoA_oxidase"/>
</dbReference>
<dbReference type="Pfam" id="PF01756">
    <property type="entry name" value="ACOX"/>
    <property type="match status" value="1"/>
</dbReference>
<feature type="binding site" evidence="14">
    <location>
        <position position="151"/>
    </location>
    <ligand>
        <name>FAD</name>
        <dbReference type="ChEBI" id="CHEBI:57692"/>
    </ligand>
</feature>
<keyword evidence="10" id="KW-0443">Lipid metabolism</keyword>
<evidence type="ECO:0000256" key="7">
    <source>
        <dbReference type="ARBA" id="ARBA00022827"/>
    </source>
</evidence>
<sequence>MAAPVFNTNTDSMPPNPDLQKERENASFNVKELTHILDGGPEKTRRRKELEKLILSDPAFSSKDLLYLNRSEEYENAALRSVRLVEWSKKYQWSEEDFATAAQQINNSAEAITLHKDMFIPALERLTSEEQKAKWLPLALNYKIIGTYAQTELGHGTNLRNLETTATFDPSTDEFVLNTPKITSMKWWPGSLGKSSNHAVVLAQLIINGKGYGLQPFMVQLRSLEDHMPLPGISLGVIGPKMAVNYNDNGFLILSKVRIPRENMLMGNAMVTRDGQFKQLKSDKSNYSTMMYVRVLITRWSYGVLAASAMTAIRYSAVRRQLYIDPKGGEVQILDYQTQQYKLFPAVATAFAMFFTSQKMLADYYRVLPSLIKGDKELLAEYHSLTSALKAICSDYATDHIDVLRKSLGGHGFMMSAAIPRFMLSALTLVTVEGDNTVLYQQTARYLLKQVALAASQGKLTGSASYLGQNLDNVRQIETPEDCRDIHLLLQVYQKMSQRILIRAGGLLQADLMEGKPEYEAWIKHQVTLVNAAKAFSLMHLVRCNVEALDELRQSASSELVLVLHRLCCLFALYYLDLNSGMFMQVGAISPDQLDTIKAVEMQLLSEIRPDAVALADSPDIPDECHKSVLGCYDGNVYERMYAAALADPMNKTQVHPSYHKYLRGITKSISSKL</sequence>
<evidence type="ECO:0000256" key="14">
    <source>
        <dbReference type="PIRSR" id="PIRSR000168-2"/>
    </source>
</evidence>
<dbReference type="Gene3D" id="1.10.540.10">
    <property type="entry name" value="Acyl-CoA dehydrogenase/oxidase, N-terminal domain"/>
    <property type="match status" value="1"/>
</dbReference>
<feature type="region of interest" description="Disordered" evidence="15">
    <location>
        <begin position="1"/>
        <end position="24"/>
    </location>
</feature>
<dbReference type="InterPro" id="IPR029320">
    <property type="entry name" value="Acyl-CoA_ox_N"/>
</dbReference>
<evidence type="ECO:0000256" key="2">
    <source>
        <dbReference type="ARBA" id="ARBA00001974"/>
    </source>
</evidence>
<dbReference type="GO" id="GO:0071949">
    <property type="term" value="F:FAD binding"/>
    <property type="evidence" value="ECO:0007669"/>
    <property type="project" value="InterPro"/>
</dbReference>
<comment type="pathway">
    <text evidence="4">Lipid metabolism; peroxisomal fatty acid beta-oxidation.</text>
</comment>
<dbReference type="GO" id="GO:0003997">
    <property type="term" value="F:acyl-CoA oxidase activity"/>
    <property type="evidence" value="ECO:0007669"/>
    <property type="project" value="UniProtKB-EC"/>
</dbReference>
<dbReference type="EMBL" id="BLXT01004610">
    <property type="protein sequence ID" value="GFO15477.1"/>
    <property type="molecule type" value="Genomic_DNA"/>
</dbReference>
<evidence type="ECO:0000256" key="13">
    <source>
        <dbReference type="PIRSR" id="PIRSR000168-1"/>
    </source>
</evidence>
<dbReference type="InterPro" id="IPR036250">
    <property type="entry name" value="AcylCo_DH-like_C"/>
</dbReference>
<dbReference type="PANTHER" id="PTHR10909:SF250">
    <property type="entry name" value="PEROXISOMAL ACYL-COENZYME A OXIDASE 1"/>
    <property type="match status" value="1"/>
</dbReference>
<dbReference type="GO" id="GO:0005777">
    <property type="term" value="C:peroxisome"/>
    <property type="evidence" value="ECO:0007669"/>
    <property type="project" value="UniProtKB-SubCell"/>
</dbReference>
<dbReference type="InterPro" id="IPR046373">
    <property type="entry name" value="Acyl-CoA_Oxase/DH_mid-dom_sf"/>
</dbReference>
<evidence type="ECO:0000313" key="20">
    <source>
        <dbReference type="Proteomes" id="UP000735302"/>
    </source>
</evidence>
<evidence type="ECO:0000256" key="10">
    <source>
        <dbReference type="ARBA" id="ARBA00023098"/>
    </source>
</evidence>
<feature type="domain" description="Acyl-CoA oxidase C-terminal" evidence="16">
    <location>
        <begin position="486"/>
        <end position="666"/>
    </location>
</feature>
<dbReference type="FunFam" id="1.20.140.10:FF:000015">
    <property type="entry name" value="Acyl-coenzyme A oxidase"/>
    <property type="match status" value="1"/>
</dbReference>
<keyword evidence="20" id="KW-1185">Reference proteome</keyword>
<keyword evidence="9" id="KW-0560">Oxidoreductase</keyword>
<evidence type="ECO:0000256" key="12">
    <source>
        <dbReference type="PIRNR" id="PIRNR000168"/>
    </source>
</evidence>
<dbReference type="InterPro" id="IPR037069">
    <property type="entry name" value="AcylCoA_DH/ox_N_sf"/>
</dbReference>
<evidence type="ECO:0000256" key="5">
    <source>
        <dbReference type="ARBA" id="ARBA00006288"/>
    </source>
</evidence>
<organism evidence="19 20">
    <name type="scientific">Plakobranchus ocellatus</name>
    <dbReference type="NCBI Taxonomy" id="259542"/>
    <lineage>
        <taxon>Eukaryota</taxon>
        <taxon>Metazoa</taxon>
        <taxon>Spiralia</taxon>
        <taxon>Lophotrochozoa</taxon>
        <taxon>Mollusca</taxon>
        <taxon>Gastropoda</taxon>
        <taxon>Heterobranchia</taxon>
        <taxon>Euthyneura</taxon>
        <taxon>Panpulmonata</taxon>
        <taxon>Sacoglossa</taxon>
        <taxon>Placobranchoidea</taxon>
        <taxon>Plakobranchidae</taxon>
        <taxon>Plakobranchus</taxon>
    </lineage>
</organism>
<dbReference type="InterPro" id="IPR002655">
    <property type="entry name" value="Acyl-CoA_oxidase_C"/>
</dbReference>
<comment type="similarity">
    <text evidence="5 12">Belongs to the acyl-CoA oxidase family.</text>
</comment>
<evidence type="ECO:0000256" key="6">
    <source>
        <dbReference type="ARBA" id="ARBA00022630"/>
    </source>
</evidence>
<feature type="domain" description="Acyl-CoA oxidase C-alpha1" evidence="18">
    <location>
        <begin position="287"/>
        <end position="448"/>
    </location>
</feature>
<dbReference type="GO" id="GO:0033540">
    <property type="term" value="P:fatty acid beta-oxidation using acyl-CoA oxidase"/>
    <property type="evidence" value="ECO:0007669"/>
    <property type="project" value="TreeGrafter"/>
</dbReference>
<evidence type="ECO:0000256" key="4">
    <source>
        <dbReference type="ARBA" id="ARBA00004846"/>
    </source>
</evidence>
<evidence type="ECO:0000256" key="3">
    <source>
        <dbReference type="ARBA" id="ARBA00004275"/>
    </source>
</evidence>
<dbReference type="GO" id="GO:0005504">
    <property type="term" value="F:fatty acid binding"/>
    <property type="evidence" value="ECO:0007669"/>
    <property type="project" value="TreeGrafter"/>
</dbReference>
<evidence type="ECO:0000256" key="15">
    <source>
        <dbReference type="SAM" id="MobiDB-lite"/>
    </source>
</evidence>
<dbReference type="Proteomes" id="UP000735302">
    <property type="component" value="Unassembled WGS sequence"/>
</dbReference>
<protein>
    <recommendedName>
        <fullName evidence="12">Acyl-coenzyme A oxidase</fullName>
    </recommendedName>
</protein>
<dbReference type="PIRSF" id="PIRSF000168">
    <property type="entry name" value="Acyl-CoA_oxidase"/>
    <property type="match status" value="1"/>
</dbReference>
<dbReference type="FunFam" id="2.40.110.10:FF:000003">
    <property type="entry name" value="Acyl-coenzyme A oxidase"/>
    <property type="match status" value="1"/>
</dbReference>
<feature type="compositionally biased region" description="Polar residues" evidence="15">
    <location>
        <begin position="1"/>
        <end position="13"/>
    </location>
</feature>
<evidence type="ECO:0000256" key="1">
    <source>
        <dbReference type="ARBA" id="ARBA00001201"/>
    </source>
</evidence>
<keyword evidence="7 12" id="KW-0274">FAD</keyword>
<dbReference type="InterPro" id="IPR055060">
    <property type="entry name" value="ACOX_C_alpha1"/>
</dbReference>
<feature type="domain" description="Acyl-coenzyme A oxidase N-terminal" evidence="17">
    <location>
        <begin position="29"/>
        <end position="145"/>
    </location>
</feature>
<comment type="subcellular location">
    <subcellularLocation>
        <location evidence="3">Peroxisome</location>
    </subcellularLocation>
</comment>
<reference evidence="19 20" key="1">
    <citation type="journal article" date="2021" name="Elife">
        <title>Chloroplast acquisition without the gene transfer in kleptoplastic sea slugs, Plakobranchus ocellatus.</title>
        <authorList>
            <person name="Maeda T."/>
            <person name="Takahashi S."/>
            <person name="Yoshida T."/>
            <person name="Shimamura S."/>
            <person name="Takaki Y."/>
            <person name="Nagai Y."/>
            <person name="Toyoda A."/>
            <person name="Suzuki Y."/>
            <person name="Arimoto A."/>
            <person name="Ishii H."/>
            <person name="Satoh N."/>
            <person name="Nishiyama T."/>
            <person name="Hasebe M."/>
            <person name="Maruyama T."/>
            <person name="Minagawa J."/>
            <person name="Obokata J."/>
            <person name="Shigenobu S."/>
        </authorList>
    </citation>
    <scope>NUCLEOTIDE SEQUENCE [LARGE SCALE GENOMIC DNA]</scope>
</reference>
<dbReference type="Gene3D" id="1.20.140.10">
    <property type="entry name" value="Butyryl-CoA Dehydrogenase, subunit A, domain 3"/>
    <property type="match status" value="2"/>
</dbReference>
<feature type="binding site" evidence="14">
    <location>
        <position position="190"/>
    </location>
    <ligand>
        <name>FAD</name>
        <dbReference type="ChEBI" id="CHEBI:57692"/>
    </ligand>
</feature>
<keyword evidence="8" id="KW-0276">Fatty acid metabolism</keyword>
<evidence type="ECO:0000256" key="9">
    <source>
        <dbReference type="ARBA" id="ARBA00023002"/>
    </source>
</evidence>
<dbReference type="SUPFAM" id="SSF56645">
    <property type="entry name" value="Acyl-CoA dehydrogenase NM domain-like"/>
    <property type="match status" value="1"/>
</dbReference>
<evidence type="ECO:0000259" key="18">
    <source>
        <dbReference type="Pfam" id="PF22924"/>
    </source>
</evidence>
<dbReference type="GO" id="GO:0055088">
    <property type="term" value="P:lipid homeostasis"/>
    <property type="evidence" value="ECO:0007669"/>
    <property type="project" value="TreeGrafter"/>
</dbReference>
<evidence type="ECO:0000259" key="17">
    <source>
        <dbReference type="Pfam" id="PF14749"/>
    </source>
</evidence>
<keyword evidence="6 12" id="KW-0285">Flavoprotein</keyword>
<gene>
    <name evidence="19" type="ORF">PoB_004198200</name>
</gene>
<evidence type="ECO:0000256" key="8">
    <source>
        <dbReference type="ARBA" id="ARBA00022832"/>
    </source>
</evidence>
<evidence type="ECO:0000313" key="19">
    <source>
        <dbReference type="EMBL" id="GFO15477.1"/>
    </source>
</evidence>
<name>A0AAV4B8H0_9GAST</name>
<dbReference type="Pfam" id="PF14749">
    <property type="entry name" value="Acyl-CoA_ox_N"/>
    <property type="match status" value="1"/>
</dbReference>
<evidence type="ECO:0000259" key="16">
    <source>
        <dbReference type="Pfam" id="PF01756"/>
    </source>
</evidence>
<proteinExistence type="inferred from homology"/>
<accession>A0AAV4B8H0</accession>
<evidence type="ECO:0000256" key="11">
    <source>
        <dbReference type="ARBA" id="ARBA00023140"/>
    </source>
</evidence>
<dbReference type="AlphaFoldDB" id="A0AAV4B8H0"/>
<comment type="caution">
    <text evidence="19">The sequence shown here is derived from an EMBL/GenBank/DDBJ whole genome shotgun (WGS) entry which is preliminary data.</text>
</comment>
<dbReference type="Pfam" id="PF22924">
    <property type="entry name" value="ACOX_C_alpha1"/>
    <property type="match status" value="1"/>
</dbReference>
<dbReference type="FunFam" id="1.20.140.10:FF:000007">
    <property type="entry name" value="Acyl-coenzyme A oxidase"/>
    <property type="match status" value="1"/>
</dbReference>